<dbReference type="Pfam" id="PF01288">
    <property type="entry name" value="HPPK"/>
    <property type="match status" value="1"/>
</dbReference>
<sequence length="125" mass="14486">MVYTIGIGSNEEREANLALARQRLTESFPGIRFSQEEETQPLSLHRSVPFSNQLARFSSDWEQCEVCSRLKSIEREAGRLPGEKEREIVRLDLDLLACDELIYKPEDWKRDYVQRGVKELDGEAL</sequence>
<dbReference type="GO" id="GO:0046656">
    <property type="term" value="P:folic acid biosynthetic process"/>
    <property type="evidence" value="ECO:0007669"/>
    <property type="project" value="UniProtKB-KW"/>
</dbReference>
<keyword evidence="5" id="KW-0808">Transferase</keyword>
<gene>
    <name evidence="14" type="ORF">H9814_04710</name>
</gene>
<keyword evidence="8" id="KW-0067">ATP-binding</keyword>
<proteinExistence type="inferred from homology"/>
<dbReference type="Gene3D" id="3.30.70.560">
    <property type="entry name" value="7,8-Dihydro-6-hydroxymethylpterin-pyrophosphokinase HPPK"/>
    <property type="match status" value="1"/>
</dbReference>
<comment type="pathway">
    <text evidence="1">Cofactor biosynthesis; tetrahydrofolate biosynthesis; 2-amino-4-hydroxy-6-hydroxymethyl-7,8-dihydropteridine diphosphate from 7,8-dihydroneopterin triphosphate: step 4/4.</text>
</comment>
<accession>A0A9D2E8A2</accession>
<comment type="function">
    <text evidence="10">Catalyzes the transfer of pyrophosphate from adenosine triphosphate (ATP) to 6-hydroxymethyl-7,8-dihydropterin, an enzymatic step in folate biosynthesis pathway.</text>
</comment>
<dbReference type="GO" id="GO:0016301">
    <property type="term" value="F:kinase activity"/>
    <property type="evidence" value="ECO:0007669"/>
    <property type="project" value="UniProtKB-KW"/>
</dbReference>
<dbReference type="AlphaFoldDB" id="A0A9D2E8A2"/>
<evidence type="ECO:0000256" key="9">
    <source>
        <dbReference type="ARBA" id="ARBA00022909"/>
    </source>
</evidence>
<evidence type="ECO:0000256" key="2">
    <source>
        <dbReference type="ARBA" id="ARBA00005810"/>
    </source>
</evidence>
<evidence type="ECO:0000256" key="7">
    <source>
        <dbReference type="ARBA" id="ARBA00022777"/>
    </source>
</evidence>
<evidence type="ECO:0000256" key="6">
    <source>
        <dbReference type="ARBA" id="ARBA00022741"/>
    </source>
</evidence>
<dbReference type="EMBL" id="DXBX01000032">
    <property type="protein sequence ID" value="HIZ32834.1"/>
    <property type="molecule type" value="Genomic_DNA"/>
</dbReference>
<dbReference type="PANTHER" id="PTHR43071">
    <property type="entry name" value="2-AMINO-4-HYDROXY-6-HYDROXYMETHYLDIHYDROPTERIDINE PYROPHOSPHOKINASE"/>
    <property type="match status" value="1"/>
</dbReference>
<feature type="domain" description="7,8-dihydro-6-hydroxymethylpterin-pyrophosphokinase" evidence="13">
    <location>
        <begin position="5"/>
        <end position="120"/>
    </location>
</feature>
<dbReference type="GO" id="GO:0005524">
    <property type="term" value="F:ATP binding"/>
    <property type="evidence" value="ECO:0007669"/>
    <property type="project" value="UniProtKB-KW"/>
</dbReference>
<name>A0A9D2E8A2_9BACE</name>
<evidence type="ECO:0000256" key="1">
    <source>
        <dbReference type="ARBA" id="ARBA00005051"/>
    </source>
</evidence>
<evidence type="ECO:0000256" key="4">
    <source>
        <dbReference type="ARBA" id="ARBA00016218"/>
    </source>
</evidence>
<dbReference type="Proteomes" id="UP000824028">
    <property type="component" value="Unassembled WGS sequence"/>
</dbReference>
<evidence type="ECO:0000256" key="12">
    <source>
        <dbReference type="ARBA" id="ARBA00033413"/>
    </source>
</evidence>
<protein>
    <recommendedName>
        <fullName evidence="4">2-amino-4-hydroxy-6-hydroxymethyldihydropteridine pyrophosphokinase</fullName>
        <ecNumber evidence="3">2.7.6.3</ecNumber>
    </recommendedName>
    <alternativeName>
        <fullName evidence="11">6-hydroxymethyl-7,8-dihydropterin pyrophosphokinase</fullName>
    </alternativeName>
    <alternativeName>
        <fullName evidence="12">7,8-dihydro-6-hydroxymethylpterin-pyrophosphokinase</fullName>
    </alternativeName>
</protein>
<evidence type="ECO:0000313" key="15">
    <source>
        <dbReference type="Proteomes" id="UP000824028"/>
    </source>
</evidence>
<organism evidence="14 15">
    <name type="scientific">Candidatus Bacteroides merdigallinarum</name>
    <dbReference type="NCBI Taxonomy" id="2838473"/>
    <lineage>
        <taxon>Bacteria</taxon>
        <taxon>Pseudomonadati</taxon>
        <taxon>Bacteroidota</taxon>
        <taxon>Bacteroidia</taxon>
        <taxon>Bacteroidales</taxon>
        <taxon>Bacteroidaceae</taxon>
        <taxon>Bacteroides</taxon>
    </lineage>
</organism>
<keyword evidence="6" id="KW-0547">Nucleotide-binding</keyword>
<evidence type="ECO:0000256" key="3">
    <source>
        <dbReference type="ARBA" id="ARBA00013253"/>
    </source>
</evidence>
<dbReference type="InterPro" id="IPR000550">
    <property type="entry name" value="Hppk"/>
</dbReference>
<keyword evidence="7" id="KW-0418">Kinase</keyword>
<evidence type="ECO:0000256" key="10">
    <source>
        <dbReference type="ARBA" id="ARBA00029409"/>
    </source>
</evidence>
<comment type="similarity">
    <text evidence="2">Belongs to the HPPK family.</text>
</comment>
<comment type="caution">
    <text evidence="14">The sequence shown here is derived from an EMBL/GenBank/DDBJ whole genome shotgun (WGS) entry which is preliminary data.</text>
</comment>
<evidence type="ECO:0000256" key="5">
    <source>
        <dbReference type="ARBA" id="ARBA00022679"/>
    </source>
</evidence>
<reference evidence="14" key="1">
    <citation type="journal article" date="2021" name="PeerJ">
        <title>Extensive microbial diversity within the chicken gut microbiome revealed by metagenomics and culture.</title>
        <authorList>
            <person name="Gilroy R."/>
            <person name="Ravi A."/>
            <person name="Getino M."/>
            <person name="Pursley I."/>
            <person name="Horton D.L."/>
            <person name="Alikhan N.F."/>
            <person name="Baker D."/>
            <person name="Gharbi K."/>
            <person name="Hall N."/>
            <person name="Watson M."/>
            <person name="Adriaenssens E.M."/>
            <person name="Foster-Nyarko E."/>
            <person name="Jarju S."/>
            <person name="Secka A."/>
            <person name="Antonio M."/>
            <person name="Oren A."/>
            <person name="Chaudhuri R.R."/>
            <person name="La Ragione R."/>
            <person name="Hildebrand F."/>
            <person name="Pallen M.J."/>
        </authorList>
    </citation>
    <scope>NUCLEOTIDE SEQUENCE</scope>
    <source>
        <strain evidence="14">ChiHjej9B8-1298</strain>
    </source>
</reference>
<evidence type="ECO:0000256" key="8">
    <source>
        <dbReference type="ARBA" id="ARBA00022840"/>
    </source>
</evidence>
<dbReference type="PANTHER" id="PTHR43071:SF1">
    <property type="entry name" value="2-AMINO-4-HYDROXY-6-HYDROXYMETHYLDIHYDROPTERIDINE PYROPHOSPHOKINASE"/>
    <property type="match status" value="1"/>
</dbReference>
<evidence type="ECO:0000256" key="11">
    <source>
        <dbReference type="ARBA" id="ARBA00029766"/>
    </source>
</evidence>
<reference evidence="14" key="2">
    <citation type="submission" date="2021-04" db="EMBL/GenBank/DDBJ databases">
        <authorList>
            <person name="Gilroy R."/>
        </authorList>
    </citation>
    <scope>NUCLEOTIDE SEQUENCE</scope>
    <source>
        <strain evidence="14">ChiHjej9B8-1298</strain>
    </source>
</reference>
<dbReference type="GO" id="GO:0003848">
    <property type="term" value="F:2-amino-4-hydroxy-6-hydroxymethyldihydropteridine diphosphokinase activity"/>
    <property type="evidence" value="ECO:0007669"/>
    <property type="project" value="UniProtKB-EC"/>
</dbReference>
<dbReference type="EC" id="2.7.6.3" evidence="3"/>
<keyword evidence="9" id="KW-0289">Folate biosynthesis</keyword>
<dbReference type="InterPro" id="IPR035907">
    <property type="entry name" value="Hppk_sf"/>
</dbReference>
<dbReference type="SUPFAM" id="SSF55083">
    <property type="entry name" value="6-hydroxymethyl-7,8-dihydropterin pyrophosphokinase, HPPK"/>
    <property type="match status" value="1"/>
</dbReference>
<evidence type="ECO:0000313" key="14">
    <source>
        <dbReference type="EMBL" id="HIZ32834.1"/>
    </source>
</evidence>
<evidence type="ECO:0000259" key="13">
    <source>
        <dbReference type="Pfam" id="PF01288"/>
    </source>
</evidence>